<evidence type="ECO:0000256" key="1">
    <source>
        <dbReference type="ARBA" id="ARBA00023125"/>
    </source>
</evidence>
<keyword evidence="1" id="KW-0238">DNA-binding</keyword>
<dbReference type="RefSeq" id="WP_121215221.1">
    <property type="nucleotide sequence ID" value="NZ_RBZN01000035.1"/>
</dbReference>
<keyword evidence="4" id="KW-1185">Reference proteome</keyword>
<sequence>MMKKNYLTVSELSKIVNLPVRTLHYYDQIDLFKPAYVDPKTNYRYYSDSQIYQLDLIKSLKYIGTPLESIKYAQSLTLTELLDFLSEQEQIVEQKVQRMLEVQQTLLKTKEMIAEQINIPTYNEVYETTIPSQRLIALKTENLNIENIPNEYISSLTKMVEREGTIISRKYGAIYEMKDYQTIDEIYYDYLFTPLLTERYVELIHDDEQILIMSEGKYANIAFKYENDAQYFQAYKKLFDVVKEPLSPVYDVFMPMNYSSTEPTQFIVELKVKIS</sequence>
<dbReference type="SUPFAM" id="SSF55136">
    <property type="entry name" value="Probable bacterial effector-binding domain"/>
    <property type="match status" value="1"/>
</dbReference>
<dbReference type="PANTHER" id="PTHR30204:SF96">
    <property type="entry name" value="CHROMOSOME-ANCHORING PROTEIN RACA"/>
    <property type="match status" value="1"/>
</dbReference>
<dbReference type="PANTHER" id="PTHR30204">
    <property type="entry name" value="REDOX-CYCLING DRUG-SENSING TRANSCRIPTIONAL ACTIVATOR SOXR"/>
    <property type="match status" value="1"/>
</dbReference>
<dbReference type="SUPFAM" id="SSF46955">
    <property type="entry name" value="Putative DNA-binding domain"/>
    <property type="match status" value="1"/>
</dbReference>
<dbReference type="InterPro" id="IPR011256">
    <property type="entry name" value="Reg_factor_effector_dom_sf"/>
</dbReference>
<dbReference type="SMART" id="SM00422">
    <property type="entry name" value="HTH_MERR"/>
    <property type="match status" value="1"/>
</dbReference>
<dbReference type="EMBL" id="RBZN01000035">
    <property type="protein sequence ID" value="RKQ15102.1"/>
    <property type="molecule type" value="Genomic_DNA"/>
</dbReference>
<dbReference type="OrthoDB" id="9773308at2"/>
<gene>
    <name evidence="3" type="ORF">D8M03_12800</name>
</gene>
<reference evidence="3 4" key="1">
    <citation type="journal article" date="2016" name="Antonie Van Leeuwenhoek">
        <title>Lysinibacillus endophyticus sp. nov., an indole-3-acetic acid producing endophytic bacterium isolated from corn root (Zea mays cv. Xinken-5).</title>
        <authorList>
            <person name="Yu J."/>
            <person name="Guan X."/>
            <person name="Liu C."/>
            <person name="Xiang W."/>
            <person name="Yu Z."/>
            <person name="Liu X."/>
            <person name="Wang G."/>
        </authorList>
    </citation>
    <scope>NUCLEOTIDE SEQUENCE [LARGE SCALE GENOMIC DNA]</scope>
    <source>
        <strain evidence="3 4">DSM 100506</strain>
    </source>
</reference>
<dbReference type="Pfam" id="PF13411">
    <property type="entry name" value="MerR_1"/>
    <property type="match status" value="1"/>
</dbReference>
<dbReference type="InterPro" id="IPR009061">
    <property type="entry name" value="DNA-bd_dom_put_sf"/>
</dbReference>
<comment type="caution">
    <text evidence="3">The sequence shown here is derived from an EMBL/GenBank/DDBJ whole genome shotgun (WGS) entry which is preliminary data.</text>
</comment>
<dbReference type="Gene3D" id="1.10.1660.10">
    <property type="match status" value="1"/>
</dbReference>
<evidence type="ECO:0000313" key="4">
    <source>
        <dbReference type="Proteomes" id="UP000272238"/>
    </source>
</evidence>
<dbReference type="InterPro" id="IPR000551">
    <property type="entry name" value="MerR-type_HTH_dom"/>
</dbReference>
<name>A0A494YZF5_9BACL</name>
<dbReference type="InterPro" id="IPR047057">
    <property type="entry name" value="MerR_fam"/>
</dbReference>
<organism evidence="3 4">
    <name type="scientific">Ureibacillus endophyticus</name>
    <dbReference type="NCBI Taxonomy" id="1978490"/>
    <lineage>
        <taxon>Bacteria</taxon>
        <taxon>Bacillati</taxon>
        <taxon>Bacillota</taxon>
        <taxon>Bacilli</taxon>
        <taxon>Bacillales</taxon>
        <taxon>Caryophanaceae</taxon>
        <taxon>Ureibacillus</taxon>
    </lineage>
</organism>
<proteinExistence type="predicted"/>
<evidence type="ECO:0000313" key="3">
    <source>
        <dbReference type="EMBL" id="RKQ15102.1"/>
    </source>
</evidence>
<dbReference type="Gene3D" id="3.20.80.10">
    <property type="entry name" value="Regulatory factor, effector binding domain"/>
    <property type="match status" value="1"/>
</dbReference>
<evidence type="ECO:0000259" key="2">
    <source>
        <dbReference type="PROSITE" id="PS50937"/>
    </source>
</evidence>
<accession>A0A494YZF5</accession>
<dbReference type="PROSITE" id="PS50937">
    <property type="entry name" value="HTH_MERR_2"/>
    <property type="match status" value="1"/>
</dbReference>
<feature type="domain" description="HTH merR-type" evidence="2">
    <location>
        <begin position="6"/>
        <end position="76"/>
    </location>
</feature>
<dbReference type="AlphaFoldDB" id="A0A494YZF5"/>
<dbReference type="GO" id="GO:0003677">
    <property type="term" value="F:DNA binding"/>
    <property type="evidence" value="ECO:0007669"/>
    <property type="project" value="UniProtKB-KW"/>
</dbReference>
<dbReference type="Proteomes" id="UP000272238">
    <property type="component" value="Unassembled WGS sequence"/>
</dbReference>
<protein>
    <submittedName>
        <fullName evidence="3">MerR family transcriptional regulator</fullName>
    </submittedName>
</protein>
<dbReference type="GO" id="GO:0003700">
    <property type="term" value="F:DNA-binding transcription factor activity"/>
    <property type="evidence" value="ECO:0007669"/>
    <property type="project" value="InterPro"/>
</dbReference>